<sequence>MHELTHYSFTLPDVDEWLSGDSRELAFRVVGADGNGVDITNATVSWSLFDREYMDDPADAVLTGDDSSVEIVTDNRVDSEAGEFEVRLDPAATEDLWGTYWHRPEVKQSDETTASWRGEVVVTA</sequence>
<dbReference type="KEGG" id="vg:16151508"/>
<protein>
    <submittedName>
        <fullName evidence="1">Uncharacterized protein</fullName>
    </submittedName>
</protein>
<evidence type="ECO:0000313" key="2">
    <source>
        <dbReference type="Proteomes" id="UP000014319"/>
    </source>
</evidence>
<dbReference type="RefSeq" id="YP_008083078.1">
    <property type="nucleotide sequence ID" value="NC_021471.1"/>
</dbReference>
<dbReference type="EMBL" id="KC117378">
    <property type="protein sequence ID" value="AGC34573.1"/>
    <property type="molecule type" value="Genomic_DNA"/>
</dbReference>
<evidence type="ECO:0000313" key="1">
    <source>
        <dbReference type="EMBL" id="AGC34573.1"/>
    </source>
</evidence>
<proteinExistence type="predicted"/>
<accession>R9QT39</accession>
<dbReference type="Proteomes" id="UP000014319">
    <property type="component" value="Genome"/>
</dbReference>
<reference evidence="1 2" key="1">
    <citation type="journal article" date="2013" name="Proc. Natl. Acad. Sci. U.S.A.">
        <title>Structure of the archaeal head-tailed virus HSTV-1 completes the HK97 fold story.</title>
        <authorList>
            <person name="Pietila M.K."/>
            <person name="Laurinmaki P."/>
            <person name="Russell D.A."/>
            <person name="Ko C.C."/>
            <person name="Jacobs-Sera D."/>
            <person name="Hendrix R.W."/>
            <person name="Bamford D.H."/>
            <person name="Butcher S.J."/>
        </authorList>
    </citation>
    <scope>NUCLEOTIDE SEQUENCE [LARGE SCALE GENOMIC DNA]</scope>
</reference>
<gene>
    <name evidence="1" type="primary">28</name>
    <name evidence="1" type="ORF">HSTV1_28</name>
</gene>
<name>R9QT39_9CAUD</name>
<organism evidence="1 2">
    <name type="scientific">Haloarcula sinaiiensis tailed virus 1</name>
    <dbReference type="NCBI Taxonomy" id="1262530"/>
    <lineage>
        <taxon>Viruses</taxon>
        <taxon>Duplodnaviria</taxon>
        <taxon>Heunggongvirae</taxon>
        <taxon>Uroviricota</taxon>
        <taxon>Caudoviricetes</taxon>
        <taxon>Kirjokansivirales</taxon>
        <taxon>Shortaselviridae</taxon>
        <taxon>Lonfivirus</taxon>
        <taxon>Lonfivirus codicilli</taxon>
        <taxon>Lonfivirus HSTV1</taxon>
    </lineage>
</organism>
<keyword evidence="2" id="KW-1185">Reference proteome</keyword>
<dbReference type="GeneID" id="16151508"/>